<dbReference type="InterPro" id="IPR003736">
    <property type="entry name" value="PAAI_dom"/>
</dbReference>
<dbReference type="Pfam" id="PF03061">
    <property type="entry name" value="4HBT"/>
    <property type="match status" value="1"/>
</dbReference>
<keyword evidence="5" id="KW-1185">Reference proteome</keyword>
<feature type="domain" description="Thioesterase" evidence="3">
    <location>
        <begin position="56"/>
        <end position="130"/>
    </location>
</feature>
<dbReference type="PANTHER" id="PTHR21660">
    <property type="entry name" value="THIOESTERASE SUPERFAMILY MEMBER-RELATED"/>
    <property type="match status" value="1"/>
</dbReference>
<name>A0A2M8VY63_9BURK</name>
<dbReference type="RefSeq" id="WP_100378564.1">
    <property type="nucleotide sequence ID" value="NZ_CBCSBW010000004.1"/>
</dbReference>
<dbReference type="EMBL" id="PGTX01000001">
    <property type="protein sequence ID" value="PJI82796.1"/>
    <property type="molecule type" value="Genomic_DNA"/>
</dbReference>
<sequence length="160" mass="17455">MTNKVQNNAATQLAHLGEELNVPFLKLLGVRCLSAEMGKGEILLALKPEHTNTWDVAHGGVLLTLMDVAMAVAARSADPGDRSVVTIEMKNNFMQAATGILRVRADTVRTTATMAFCEAKLYNDQGEICCMSTGTFKFLKRLASKNADGERVINDDLRQQ</sequence>
<evidence type="ECO:0000313" key="5">
    <source>
        <dbReference type="Proteomes" id="UP000229366"/>
    </source>
</evidence>
<protein>
    <submittedName>
        <fullName evidence="4">Uncharacterized protein (TIGR00369 family)</fullName>
    </submittedName>
</protein>
<organism evidence="4 5">
    <name type="scientific">Polynucleobacter brandtiae</name>
    <dbReference type="NCBI Taxonomy" id="1938816"/>
    <lineage>
        <taxon>Bacteria</taxon>
        <taxon>Pseudomonadati</taxon>
        <taxon>Pseudomonadota</taxon>
        <taxon>Betaproteobacteria</taxon>
        <taxon>Burkholderiales</taxon>
        <taxon>Burkholderiaceae</taxon>
        <taxon>Polynucleobacter</taxon>
    </lineage>
</organism>
<gene>
    <name evidence="4" type="ORF">B0G85_0184</name>
</gene>
<dbReference type="AlphaFoldDB" id="A0A2M8VY63"/>
<evidence type="ECO:0000256" key="1">
    <source>
        <dbReference type="ARBA" id="ARBA00008324"/>
    </source>
</evidence>
<dbReference type="PANTHER" id="PTHR21660:SF1">
    <property type="entry name" value="ACYL-COENZYME A THIOESTERASE 13"/>
    <property type="match status" value="1"/>
</dbReference>
<dbReference type="InterPro" id="IPR029069">
    <property type="entry name" value="HotDog_dom_sf"/>
</dbReference>
<evidence type="ECO:0000259" key="3">
    <source>
        <dbReference type="Pfam" id="PF03061"/>
    </source>
</evidence>
<proteinExistence type="inferred from homology"/>
<dbReference type="InterPro" id="IPR039298">
    <property type="entry name" value="ACOT13"/>
</dbReference>
<comment type="similarity">
    <text evidence="1">Belongs to the thioesterase PaaI family.</text>
</comment>
<dbReference type="GO" id="GO:0047617">
    <property type="term" value="F:fatty acyl-CoA hydrolase activity"/>
    <property type="evidence" value="ECO:0007669"/>
    <property type="project" value="InterPro"/>
</dbReference>
<comment type="caution">
    <text evidence="4">The sequence shown here is derived from an EMBL/GenBank/DDBJ whole genome shotgun (WGS) entry which is preliminary data.</text>
</comment>
<dbReference type="SUPFAM" id="SSF54637">
    <property type="entry name" value="Thioesterase/thiol ester dehydrase-isomerase"/>
    <property type="match status" value="1"/>
</dbReference>
<dbReference type="Proteomes" id="UP000229366">
    <property type="component" value="Unassembled WGS sequence"/>
</dbReference>
<dbReference type="OrthoDB" id="4717506at2"/>
<dbReference type="Gene3D" id="3.10.129.10">
    <property type="entry name" value="Hotdog Thioesterase"/>
    <property type="match status" value="1"/>
</dbReference>
<dbReference type="NCBIfam" id="TIGR00369">
    <property type="entry name" value="unchar_dom_1"/>
    <property type="match status" value="1"/>
</dbReference>
<reference evidence="4 5" key="1">
    <citation type="submission" date="2017-11" db="EMBL/GenBank/DDBJ databases">
        <title>Genomic Encyclopedia of Type Strains, Phase III (KMG-III): the genomes of soil and plant-associated and newly described type strains.</title>
        <authorList>
            <person name="Whitman W."/>
        </authorList>
    </citation>
    <scope>NUCLEOTIDE SEQUENCE [LARGE SCALE GENOMIC DNA]</scope>
    <source>
        <strain evidence="4 5">UB-Domo-W1</strain>
    </source>
</reference>
<evidence type="ECO:0000256" key="2">
    <source>
        <dbReference type="ARBA" id="ARBA00022801"/>
    </source>
</evidence>
<keyword evidence="2" id="KW-0378">Hydrolase</keyword>
<accession>A0A2M8VY63</accession>
<dbReference type="InterPro" id="IPR006683">
    <property type="entry name" value="Thioestr_dom"/>
</dbReference>
<dbReference type="CDD" id="cd03443">
    <property type="entry name" value="PaaI_thioesterase"/>
    <property type="match status" value="1"/>
</dbReference>
<evidence type="ECO:0000313" key="4">
    <source>
        <dbReference type="EMBL" id="PJI82796.1"/>
    </source>
</evidence>